<accession>V5WG62</accession>
<dbReference type="PANTHER" id="PTHR11091:SF0">
    <property type="entry name" value="MALATE DEHYDROGENASE"/>
    <property type="match status" value="1"/>
</dbReference>
<dbReference type="InterPro" id="IPR036111">
    <property type="entry name" value="Mal/L-sulfo/L-lacto_DH-like_sf"/>
</dbReference>
<organism evidence="4 5">
    <name type="scientific">Salinispira pacifica</name>
    <dbReference type="NCBI Taxonomy" id="1307761"/>
    <lineage>
        <taxon>Bacteria</taxon>
        <taxon>Pseudomonadati</taxon>
        <taxon>Spirochaetota</taxon>
        <taxon>Spirochaetia</taxon>
        <taxon>Spirochaetales</taxon>
        <taxon>Spirochaetaceae</taxon>
        <taxon>Salinispira</taxon>
    </lineage>
</organism>
<dbReference type="OrthoDB" id="9769447at2"/>
<dbReference type="HOGENOM" id="CLU_040452_0_0_12"/>
<dbReference type="InterPro" id="IPR043143">
    <property type="entry name" value="Mal/L-sulf/L-lact_DH-like_NADP"/>
</dbReference>
<dbReference type="Gene3D" id="1.10.1530.10">
    <property type="match status" value="1"/>
</dbReference>
<name>V5WG62_9SPIO</name>
<dbReference type="AlphaFoldDB" id="V5WG62"/>
<evidence type="ECO:0000256" key="2">
    <source>
        <dbReference type="ARBA" id="ARBA00023002"/>
    </source>
</evidence>
<dbReference type="EC" id="1.1.1.154" evidence="4"/>
<sequence>MEYMWKKDGKSGGVSQALNEELDTFDTEFLEVSIEEVRSISTRYLEESGFNRDEAELTTRNLLEAELAEKRSHGIIRLPDLRKLIASGDIRTNTSGLSLVRDGGDALHFDAEYQSGSVALYRSLEVAFARMREQPDRNILVTGIKDMSYASGYIGDYARMAAEEGLLFLSFFNSPPILIPHGSRDPQWGTDPVTFSFPAQGSESSASMVHDSASSVITWGAMMNLKREGKELPPGVALDEEGNETRSPVEGMKGGLLSMGEHKGSGMALMVELMAGALTGSRVGTVVDGGWGGTYILIRPGVFLGDDEKVSAQGSELLTALNESRPRGGYDRVRYPGQQSQERRNSHLKNGSIRLPSILWSDIRNGLRANGQ</sequence>
<dbReference type="Proteomes" id="UP000018680">
    <property type="component" value="Chromosome"/>
</dbReference>
<reference evidence="4 5" key="1">
    <citation type="journal article" date="2015" name="Stand. Genomic Sci.">
        <title>Complete genome sequence and description of Salinispira pacifica gen. nov., sp. nov., a novel spirochaete isolated form a hypersaline microbial mat.</title>
        <authorList>
            <person name="Ben Hania W."/>
            <person name="Joseph M."/>
            <person name="Schumann P."/>
            <person name="Bunk B."/>
            <person name="Fiebig A."/>
            <person name="Sproer C."/>
            <person name="Klenk H.P."/>
            <person name="Fardeau M.L."/>
            <person name="Spring S."/>
        </authorList>
    </citation>
    <scope>NUCLEOTIDE SEQUENCE [LARGE SCALE GENOMIC DNA]</scope>
    <source>
        <strain evidence="4 5">L21-RPul-D2</strain>
    </source>
</reference>
<dbReference type="Gene3D" id="3.30.1370.60">
    <property type="entry name" value="Hypothetical oxidoreductase yiak, domain 2"/>
    <property type="match status" value="1"/>
</dbReference>
<evidence type="ECO:0000313" key="5">
    <source>
        <dbReference type="Proteomes" id="UP000018680"/>
    </source>
</evidence>
<feature type="region of interest" description="Disordered" evidence="3">
    <location>
        <begin position="328"/>
        <end position="348"/>
    </location>
</feature>
<dbReference type="InterPro" id="IPR043144">
    <property type="entry name" value="Mal/L-sulf/L-lact_DH-like_ah"/>
</dbReference>
<dbReference type="InterPro" id="IPR003767">
    <property type="entry name" value="Malate/L-lactate_DH-like"/>
</dbReference>
<dbReference type="Pfam" id="PF02615">
    <property type="entry name" value="Ldh_2"/>
    <property type="match status" value="1"/>
</dbReference>
<evidence type="ECO:0000313" key="4">
    <source>
        <dbReference type="EMBL" id="AHC14156.1"/>
    </source>
</evidence>
<evidence type="ECO:0000256" key="1">
    <source>
        <dbReference type="ARBA" id="ARBA00006056"/>
    </source>
</evidence>
<comment type="similarity">
    <text evidence="1">Belongs to the LDH2/MDH2 oxidoreductase family.</text>
</comment>
<dbReference type="PATRIC" id="fig|1307761.3.peg.731"/>
<dbReference type="GO" id="GO:0009040">
    <property type="term" value="F:ureidoglycolate dehydrogenase activity"/>
    <property type="evidence" value="ECO:0007669"/>
    <property type="project" value="UniProtKB-EC"/>
</dbReference>
<protein>
    <submittedName>
        <fullName evidence="4">Ureidoglycolate dehydrogenase</fullName>
        <ecNumber evidence="4">1.1.1.154</ecNumber>
    </submittedName>
</protein>
<dbReference type="KEGG" id="slr:L21SP2_0731"/>
<keyword evidence="5" id="KW-1185">Reference proteome</keyword>
<gene>
    <name evidence="4" type="ORF">L21SP2_0731</name>
</gene>
<keyword evidence="2 4" id="KW-0560">Oxidoreductase</keyword>
<proteinExistence type="inferred from homology"/>
<evidence type="ECO:0000256" key="3">
    <source>
        <dbReference type="SAM" id="MobiDB-lite"/>
    </source>
</evidence>
<dbReference type="STRING" id="1307761.L21SP2_0731"/>
<dbReference type="EMBL" id="CP006939">
    <property type="protein sequence ID" value="AHC14156.1"/>
    <property type="molecule type" value="Genomic_DNA"/>
</dbReference>
<dbReference type="SUPFAM" id="SSF89733">
    <property type="entry name" value="L-sulfolactate dehydrogenase-like"/>
    <property type="match status" value="1"/>
</dbReference>
<dbReference type="PANTHER" id="PTHR11091">
    <property type="entry name" value="OXIDOREDUCTASE-RELATED"/>
    <property type="match status" value="1"/>
</dbReference>
<dbReference type="eggNOG" id="COG2055">
    <property type="taxonomic scope" value="Bacteria"/>
</dbReference>